<reference evidence="1 2" key="1">
    <citation type="submission" date="2015-10" db="EMBL/GenBank/DDBJ databases">
        <title>Full genome of DAOMC 229536 Phialocephala scopiformis, a fungal endophyte of spruce producing the potent anti-insectan compound rugulosin.</title>
        <authorList>
            <consortium name="DOE Joint Genome Institute"/>
            <person name="Walker A.K."/>
            <person name="Frasz S.L."/>
            <person name="Seifert K.A."/>
            <person name="Miller J.D."/>
            <person name="Mondo S.J."/>
            <person name="Labutti K."/>
            <person name="Lipzen A."/>
            <person name="Dockter R."/>
            <person name="Kennedy M."/>
            <person name="Grigoriev I.V."/>
            <person name="Spatafora J.W."/>
        </authorList>
    </citation>
    <scope>NUCLEOTIDE SEQUENCE [LARGE SCALE GENOMIC DNA]</scope>
    <source>
        <strain evidence="1 2">CBS 120377</strain>
    </source>
</reference>
<proteinExistence type="predicted"/>
<protein>
    <submittedName>
        <fullName evidence="1">Uncharacterized protein</fullName>
    </submittedName>
</protein>
<dbReference type="Proteomes" id="UP000070700">
    <property type="component" value="Unassembled WGS sequence"/>
</dbReference>
<accession>A0A194XGI2</accession>
<dbReference type="RefSeq" id="XP_018073599.1">
    <property type="nucleotide sequence ID" value="XM_018207857.1"/>
</dbReference>
<evidence type="ECO:0000313" key="2">
    <source>
        <dbReference type="Proteomes" id="UP000070700"/>
    </source>
</evidence>
<dbReference type="AlphaFoldDB" id="A0A194XGI2"/>
<sequence length="79" mass="8766">MLHLSNVFRKALRQARRTTEVLFSSKRLESAEAEIKSNIVICLIATFQVWTTPVAPTDCGTTHGKIISLHHESGVCKTS</sequence>
<dbReference type="KEGG" id="psco:LY89DRAFT_487084"/>
<organism evidence="1 2">
    <name type="scientific">Mollisia scopiformis</name>
    <name type="common">Conifer needle endophyte fungus</name>
    <name type="synonym">Phialocephala scopiformis</name>
    <dbReference type="NCBI Taxonomy" id="149040"/>
    <lineage>
        <taxon>Eukaryota</taxon>
        <taxon>Fungi</taxon>
        <taxon>Dikarya</taxon>
        <taxon>Ascomycota</taxon>
        <taxon>Pezizomycotina</taxon>
        <taxon>Leotiomycetes</taxon>
        <taxon>Helotiales</taxon>
        <taxon>Mollisiaceae</taxon>
        <taxon>Mollisia</taxon>
    </lineage>
</organism>
<dbReference type="EMBL" id="KQ947411">
    <property type="protein sequence ID" value="KUJ19244.1"/>
    <property type="molecule type" value="Genomic_DNA"/>
</dbReference>
<gene>
    <name evidence="1" type="ORF">LY89DRAFT_487084</name>
</gene>
<keyword evidence="2" id="KW-1185">Reference proteome</keyword>
<name>A0A194XGI2_MOLSC</name>
<dbReference type="GeneID" id="28817583"/>
<dbReference type="InParanoid" id="A0A194XGI2"/>
<evidence type="ECO:0000313" key="1">
    <source>
        <dbReference type="EMBL" id="KUJ19244.1"/>
    </source>
</evidence>